<sequence length="69" mass="7792">MSKFGKFSVTDDADTSSTSEKVERVKVGIQIRKDLKKAVAVAAADEELKEYQIYEAALELYFKSRKENS</sequence>
<organism evidence="2 3">
    <name type="scientific">Deinococcus cellulosilyticus (strain DSM 18568 / NBRC 106333 / KACC 11606 / 5516J-15)</name>
    <dbReference type="NCBI Taxonomy" id="1223518"/>
    <lineage>
        <taxon>Bacteria</taxon>
        <taxon>Thermotogati</taxon>
        <taxon>Deinococcota</taxon>
        <taxon>Deinococci</taxon>
        <taxon>Deinococcales</taxon>
        <taxon>Deinococcaceae</taxon>
        <taxon>Deinococcus</taxon>
    </lineage>
</organism>
<gene>
    <name evidence="2" type="ORF">DC3_54870</name>
</gene>
<dbReference type="GO" id="GO:0006355">
    <property type="term" value="P:regulation of DNA-templated transcription"/>
    <property type="evidence" value="ECO:0007669"/>
    <property type="project" value="InterPro"/>
</dbReference>
<evidence type="ECO:0000313" key="2">
    <source>
        <dbReference type="EMBL" id="GEM49852.1"/>
    </source>
</evidence>
<dbReference type="InterPro" id="IPR013321">
    <property type="entry name" value="Arc_rbn_hlx_hlx"/>
</dbReference>
<dbReference type="Proteomes" id="UP000321306">
    <property type="component" value="Unassembled WGS sequence"/>
</dbReference>
<name>A0A511NAK1_DEIC1</name>
<protein>
    <submittedName>
        <fullName evidence="2">Uncharacterized protein</fullName>
    </submittedName>
</protein>
<dbReference type="AlphaFoldDB" id="A0A511NAK1"/>
<proteinExistence type="predicted"/>
<keyword evidence="3" id="KW-1185">Reference proteome</keyword>
<reference evidence="2 3" key="1">
    <citation type="submission" date="2019-07" db="EMBL/GenBank/DDBJ databases">
        <title>Whole genome shotgun sequence of Deinococcus cellulosilyticus NBRC 106333.</title>
        <authorList>
            <person name="Hosoyama A."/>
            <person name="Uohara A."/>
            <person name="Ohji S."/>
            <person name="Ichikawa N."/>
        </authorList>
    </citation>
    <scope>NUCLEOTIDE SEQUENCE [LARGE SCALE GENOMIC DNA]</scope>
    <source>
        <strain evidence="2 3">NBRC 106333</strain>
    </source>
</reference>
<accession>A0A511NAK1</accession>
<dbReference type="Gene3D" id="1.10.1220.10">
    <property type="entry name" value="Met repressor-like"/>
    <property type="match status" value="1"/>
</dbReference>
<evidence type="ECO:0000256" key="1">
    <source>
        <dbReference type="SAM" id="MobiDB-lite"/>
    </source>
</evidence>
<dbReference type="RefSeq" id="WP_146891221.1">
    <property type="nucleotide sequence ID" value="NZ_BJXB01000045.1"/>
</dbReference>
<feature type="region of interest" description="Disordered" evidence="1">
    <location>
        <begin position="1"/>
        <end position="21"/>
    </location>
</feature>
<evidence type="ECO:0000313" key="3">
    <source>
        <dbReference type="Proteomes" id="UP000321306"/>
    </source>
</evidence>
<comment type="caution">
    <text evidence="2">The sequence shown here is derived from an EMBL/GenBank/DDBJ whole genome shotgun (WGS) entry which is preliminary data.</text>
</comment>
<dbReference type="EMBL" id="BJXB01000045">
    <property type="protein sequence ID" value="GEM49852.1"/>
    <property type="molecule type" value="Genomic_DNA"/>
</dbReference>